<dbReference type="InterPro" id="IPR000847">
    <property type="entry name" value="LysR_HTH_N"/>
</dbReference>
<dbReference type="OrthoDB" id="196624at2"/>
<protein>
    <submittedName>
        <fullName evidence="6">LysR family transcriptional regulator</fullName>
    </submittedName>
</protein>
<keyword evidence="4" id="KW-0804">Transcription</keyword>
<dbReference type="Proteomes" id="UP000218796">
    <property type="component" value="Unassembled WGS sequence"/>
</dbReference>
<dbReference type="RefSeq" id="WP_039188222.1">
    <property type="nucleotide sequence ID" value="NZ_CALECD010000071.1"/>
</dbReference>
<dbReference type="Pfam" id="PF03466">
    <property type="entry name" value="LysR_substrate"/>
    <property type="match status" value="1"/>
</dbReference>
<reference evidence="6 7" key="1">
    <citation type="submission" date="2017-08" db="EMBL/GenBank/DDBJ databases">
        <title>Draft Genome Sequence of Hafnia alvei CITHA-6 Isolated from Raw Bovine Milk.</title>
        <authorList>
            <person name="Culligan E.P."/>
            <person name="Mcsweeney A."/>
            <person name="O'Doherty C."/>
            <person name="Gleeson E."/>
            <person name="O'Riordan D."/>
            <person name="Sleator R.D."/>
        </authorList>
    </citation>
    <scope>NUCLEOTIDE SEQUENCE [LARGE SCALE GENOMIC DNA]</scope>
    <source>
        <strain evidence="6 7">CITHA-6</strain>
    </source>
</reference>
<dbReference type="SUPFAM" id="SSF46785">
    <property type="entry name" value="Winged helix' DNA-binding domain"/>
    <property type="match status" value="1"/>
</dbReference>
<dbReference type="Gene3D" id="3.40.190.290">
    <property type="match status" value="1"/>
</dbReference>
<dbReference type="PANTHER" id="PTHR30126:SF4">
    <property type="entry name" value="LYSR FAMILY TRANSCRIPTIONAL REGULATOR"/>
    <property type="match status" value="1"/>
</dbReference>
<keyword evidence="3" id="KW-0238">DNA-binding</keyword>
<evidence type="ECO:0000256" key="2">
    <source>
        <dbReference type="ARBA" id="ARBA00023015"/>
    </source>
</evidence>
<dbReference type="AlphaFoldDB" id="A0A2A2M9D8"/>
<dbReference type="GO" id="GO:0003700">
    <property type="term" value="F:DNA-binding transcription factor activity"/>
    <property type="evidence" value="ECO:0007669"/>
    <property type="project" value="InterPro"/>
</dbReference>
<evidence type="ECO:0000256" key="4">
    <source>
        <dbReference type="ARBA" id="ARBA00023163"/>
    </source>
</evidence>
<dbReference type="Pfam" id="PF00126">
    <property type="entry name" value="HTH_1"/>
    <property type="match status" value="1"/>
</dbReference>
<dbReference type="EMBL" id="NQMS01000008">
    <property type="protein sequence ID" value="PAV95243.1"/>
    <property type="molecule type" value="Genomic_DNA"/>
</dbReference>
<sequence>MRVNLDVLLILDALEKHGSFAAAAESLFKTPAALSYMVQKLESDLSIKLLDRSGHRAKFTDTGKVVLEKGRVLLSAARDLEKQAIQIESGWEKELTIAIDGSFPFHLLLPMIEEFYQLGCLTQLRFTHHTLSGSWEQLTQNDADIILGAINEPPTSTEFSYRMLGMLENVFVVSPAHPLAKIDESLDPTLIGTHRAIVIGDTAKFSTGQTTNYLQEQERMVVYDFNHKLLALISGLGCGFMPRHIVEPYLKSGVLIAKQTTSSRQKDLAYLGWCNTSEGIASRWWREKILNSELIQHMYSYD</sequence>
<dbReference type="InterPro" id="IPR005119">
    <property type="entry name" value="LysR_subst-bd"/>
</dbReference>
<feature type="domain" description="HTH lysR-type" evidence="5">
    <location>
        <begin position="3"/>
        <end position="60"/>
    </location>
</feature>
<keyword evidence="2" id="KW-0805">Transcription regulation</keyword>
<evidence type="ECO:0000259" key="5">
    <source>
        <dbReference type="PROSITE" id="PS50931"/>
    </source>
</evidence>
<comment type="caution">
    <text evidence="6">The sequence shown here is derived from an EMBL/GenBank/DDBJ whole genome shotgun (WGS) entry which is preliminary data.</text>
</comment>
<dbReference type="Gene3D" id="1.10.10.10">
    <property type="entry name" value="Winged helix-like DNA-binding domain superfamily/Winged helix DNA-binding domain"/>
    <property type="match status" value="1"/>
</dbReference>
<accession>A0A2A2M9D8</accession>
<proteinExistence type="inferred from homology"/>
<dbReference type="InterPro" id="IPR036388">
    <property type="entry name" value="WH-like_DNA-bd_sf"/>
</dbReference>
<comment type="similarity">
    <text evidence="1">Belongs to the LysR transcriptional regulatory family.</text>
</comment>
<dbReference type="PROSITE" id="PS50931">
    <property type="entry name" value="HTH_LYSR"/>
    <property type="match status" value="1"/>
</dbReference>
<evidence type="ECO:0000256" key="3">
    <source>
        <dbReference type="ARBA" id="ARBA00023125"/>
    </source>
</evidence>
<evidence type="ECO:0000256" key="1">
    <source>
        <dbReference type="ARBA" id="ARBA00009437"/>
    </source>
</evidence>
<dbReference type="SUPFAM" id="SSF53850">
    <property type="entry name" value="Periplasmic binding protein-like II"/>
    <property type="match status" value="1"/>
</dbReference>
<gene>
    <name evidence="6" type="ORF">CJD50_17520</name>
</gene>
<evidence type="ECO:0000313" key="7">
    <source>
        <dbReference type="Proteomes" id="UP000218796"/>
    </source>
</evidence>
<keyword evidence="7" id="KW-1185">Reference proteome</keyword>
<organism evidence="6 7">
    <name type="scientific">Hafnia paralvei</name>
    <dbReference type="NCBI Taxonomy" id="546367"/>
    <lineage>
        <taxon>Bacteria</taxon>
        <taxon>Pseudomonadati</taxon>
        <taxon>Pseudomonadota</taxon>
        <taxon>Gammaproteobacteria</taxon>
        <taxon>Enterobacterales</taxon>
        <taxon>Hafniaceae</taxon>
        <taxon>Hafnia</taxon>
    </lineage>
</organism>
<dbReference type="InterPro" id="IPR036390">
    <property type="entry name" value="WH_DNA-bd_sf"/>
</dbReference>
<dbReference type="PANTHER" id="PTHR30126">
    <property type="entry name" value="HTH-TYPE TRANSCRIPTIONAL REGULATOR"/>
    <property type="match status" value="1"/>
</dbReference>
<dbReference type="GO" id="GO:0000976">
    <property type="term" value="F:transcription cis-regulatory region binding"/>
    <property type="evidence" value="ECO:0007669"/>
    <property type="project" value="TreeGrafter"/>
</dbReference>
<evidence type="ECO:0000313" key="6">
    <source>
        <dbReference type="EMBL" id="PAV95243.1"/>
    </source>
</evidence>
<name>A0A2A2M9D8_9GAMM</name>